<evidence type="ECO:0000313" key="2">
    <source>
        <dbReference type="EMBL" id="CEK98989.1"/>
    </source>
</evidence>
<feature type="domain" description="Ig-like" evidence="1">
    <location>
        <begin position="54"/>
        <end position="100"/>
    </location>
</feature>
<dbReference type="AlphaFoldDB" id="A0A0B7C0L9"/>
<reference evidence="2" key="1">
    <citation type="submission" date="2014-12" db="EMBL/GenBank/DDBJ databases">
        <title>Insight into the proteome of Arion vulgaris.</title>
        <authorList>
            <person name="Aradska J."/>
            <person name="Bulat T."/>
            <person name="Smidak R."/>
            <person name="Sarate P."/>
            <person name="Gangsoo J."/>
            <person name="Sialana F."/>
            <person name="Bilban M."/>
            <person name="Lubec G."/>
        </authorList>
    </citation>
    <scope>NUCLEOTIDE SEQUENCE</scope>
    <source>
        <tissue evidence="2">Skin</tissue>
    </source>
</reference>
<dbReference type="PROSITE" id="PS50835">
    <property type="entry name" value="IG_LIKE"/>
    <property type="match status" value="1"/>
</dbReference>
<feature type="non-terminal residue" evidence="2">
    <location>
        <position position="1"/>
    </location>
</feature>
<dbReference type="EMBL" id="HACG01052118">
    <property type="protein sequence ID" value="CEK98989.1"/>
    <property type="molecule type" value="Transcribed_RNA"/>
</dbReference>
<gene>
    <name evidence="2" type="primary">ORF220143</name>
</gene>
<protein>
    <recommendedName>
        <fullName evidence="1">Ig-like domain-containing protein</fullName>
    </recommendedName>
</protein>
<dbReference type="InterPro" id="IPR013783">
    <property type="entry name" value="Ig-like_fold"/>
</dbReference>
<evidence type="ECO:0000259" key="1">
    <source>
        <dbReference type="PROSITE" id="PS50835"/>
    </source>
</evidence>
<accession>A0A0B7C0L9</accession>
<dbReference type="SUPFAM" id="SSF48726">
    <property type="entry name" value="Immunoglobulin"/>
    <property type="match status" value="1"/>
</dbReference>
<dbReference type="InterPro" id="IPR007110">
    <property type="entry name" value="Ig-like_dom"/>
</dbReference>
<name>A0A0B7C0L9_9EUPU</name>
<sequence>VMSLSAQATSFHCFCRQDLRFMHMTSWIFVLTFTLISRGVGGLADGNYPKSIGPTWMSRPPGKVVFPNTKGTAISCTASGSPAPELDWIKEDGTAVDSVP</sequence>
<proteinExistence type="predicted"/>
<dbReference type="Gene3D" id="2.60.40.10">
    <property type="entry name" value="Immunoglobulins"/>
    <property type="match status" value="1"/>
</dbReference>
<feature type="non-terminal residue" evidence="2">
    <location>
        <position position="100"/>
    </location>
</feature>
<dbReference type="InterPro" id="IPR036179">
    <property type="entry name" value="Ig-like_dom_sf"/>
</dbReference>
<organism evidence="2">
    <name type="scientific">Arion vulgaris</name>
    <dbReference type="NCBI Taxonomy" id="1028688"/>
    <lineage>
        <taxon>Eukaryota</taxon>
        <taxon>Metazoa</taxon>
        <taxon>Spiralia</taxon>
        <taxon>Lophotrochozoa</taxon>
        <taxon>Mollusca</taxon>
        <taxon>Gastropoda</taxon>
        <taxon>Heterobranchia</taxon>
        <taxon>Euthyneura</taxon>
        <taxon>Panpulmonata</taxon>
        <taxon>Eupulmonata</taxon>
        <taxon>Stylommatophora</taxon>
        <taxon>Helicina</taxon>
        <taxon>Arionoidea</taxon>
        <taxon>Arionidae</taxon>
        <taxon>Arion</taxon>
    </lineage>
</organism>